<feature type="region of interest" description="Disordered" evidence="1">
    <location>
        <begin position="559"/>
        <end position="597"/>
    </location>
</feature>
<evidence type="ECO:0000313" key="4">
    <source>
        <dbReference type="EMBL" id="RLN70527.1"/>
    </source>
</evidence>
<feature type="region of interest" description="Disordered" evidence="1">
    <location>
        <begin position="417"/>
        <end position="453"/>
    </location>
</feature>
<dbReference type="PANTHER" id="PTHR44298">
    <property type="entry name" value="DNAJ HOMOLOG SUBFAMILY B MEMBER 11"/>
    <property type="match status" value="1"/>
</dbReference>
<evidence type="ECO:0000313" key="3">
    <source>
        <dbReference type="EMBL" id="RLN55655.1"/>
    </source>
</evidence>
<dbReference type="Proteomes" id="UP000284657">
    <property type="component" value="Unassembled WGS sequence"/>
</dbReference>
<dbReference type="Pfam" id="PF00226">
    <property type="entry name" value="DnaJ"/>
    <property type="match status" value="1"/>
</dbReference>
<dbReference type="Proteomes" id="UP000277300">
    <property type="component" value="Unassembled WGS sequence"/>
</dbReference>
<dbReference type="EMBL" id="MBDO02000419">
    <property type="protein sequence ID" value="RLN55655.1"/>
    <property type="molecule type" value="Genomic_DNA"/>
</dbReference>
<feature type="compositionally biased region" description="Polar residues" evidence="1">
    <location>
        <begin position="694"/>
        <end position="704"/>
    </location>
</feature>
<dbReference type="CDD" id="cd06257">
    <property type="entry name" value="DnaJ"/>
    <property type="match status" value="1"/>
</dbReference>
<comment type="caution">
    <text evidence="3">The sequence shown here is derived from an EMBL/GenBank/DDBJ whole genome shotgun (WGS) entry which is preliminary data.</text>
</comment>
<name>A0A3F2RH08_9STRA</name>
<dbReference type="PRINTS" id="PR00625">
    <property type="entry name" value="JDOMAIN"/>
</dbReference>
<dbReference type="EMBL" id="MBAD02000225">
    <property type="protein sequence ID" value="RLN70527.1"/>
    <property type="molecule type" value="Genomic_DNA"/>
</dbReference>
<feature type="compositionally biased region" description="Polar residues" evidence="1">
    <location>
        <begin position="582"/>
        <end position="597"/>
    </location>
</feature>
<dbReference type="SMART" id="SM00271">
    <property type="entry name" value="DnaJ"/>
    <property type="match status" value="1"/>
</dbReference>
<dbReference type="SUPFAM" id="SSF46565">
    <property type="entry name" value="Chaperone J-domain"/>
    <property type="match status" value="1"/>
</dbReference>
<evidence type="ECO:0000256" key="1">
    <source>
        <dbReference type="SAM" id="MobiDB-lite"/>
    </source>
</evidence>
<dbReference type="InterPro" id="IPR051736">
    <property type="entry name" value="DnaJ-B11-like"/>
</dbReference>
<accession>A0A3F2RH08</accession>
<feature type="region of interest" description="Disordered" evidence="1">
    <location>
        <begin position="694"/>
        <end position="724"/>
    </location>
</feature>
<dbReference type="OrthoDB" id="10067602at2759"/>
<evidence type="ECO:0000313" key="6">
    <source>
        <dbReference type="Proteomes" id="UP000284657"/>
    </source>
</evidence>
<reference evidence="5 6" key="1">
    <citation type="submission" date="2018-07" db="EMBL/GenBank/DDBJ databases">
        <title>Genome sequencing of oomycete isolates from Chile give support for New Zealand origin for Phytophthora kernoviae and make available the first Nothophytophthora sp. genome.</title>
        <authorList>
            <person name="Studholme D.J."/>
            <person name="Sanfuentes E."/>
            <person name="Panda P."/>
            <person name="Hill R."/>
            <person name="Sambles C."/>
            <person name="Grant M."/>
            <person name="Williams N.M."/>
            <person name="Mcdougal R.L."/>
        </authorList>
    </citation>
    <scope>NUCLEOTIDE SEQUENCE [LARGE SCALE GENOMIC DNA]</scope>
    <source>
        <strain evidence="3">Chile6</strain>
        <strain evidence="4">Chile7</strain>
    </source>
</reference>
<dbReference type="AlphaFoldDB" id="A0A3F2RH08"/>
<dbReference type="InterPro" id="IPR036869">
    <property type="entry name" value="J_dom_sf"/>
</dbReference>
<proteinExistence type="predicted"/>
<dbReference type="Gene3D" id="1.10.287.110">
    <property type="entry name" value="DnaJ domain"/>
    <property type="match status" value="1"/>
</dbReference>
<sequence>MEAARMENEETAVDMMDFPMGDDDENVGTPNLDHTMADSSMEVLTEERDDKDAKISPRRESFRSTWDLPGLSRDLNLIQDYSPETDCKLLFFLAGERQYFYLEPLESSNFSYSHDVKRWLLTPHDLQMLHHYLLERADFGKELVLCAERLRALGNLAPPLSSSAEGPDSPHSAELGVFESSRHKEWSEMQDKMVTLHSLTLVAHLLGKHYLARQVLESQRDTISTGAIHEDLLKEGTLQSDLFTYILRPIRSSAIESSLFDSLPISLVRETIEQCPEVVNHVLLWKDEDDVPRLTVRLRELDTVMKELVGTLTAKRPHTRKINVHHVGLRRQRIIEQVNRLKSVTTNVIVENTKLQLHKWWVLFADNECAWFDPDDVDEMDDRSYDKFTCLQDALYVWHNEALLYSTKDDFADTGKRVEGTASDAPDVENSTSGYNTRARSNAASSTGTPKHREEELAALLRLTPASMRNELQGRPFTADGAKKCIMTPLKVDKARTQLEESLRIMRDMMSELGHTGPWREQVKHSNALKRELTKQVAMQKKLVTHQWARYYSKYQEFSGPKAPESRSANDMNVDAPEHATPGNQPQGEPTSENGGNATAMAIDWTGVFDPVNDPPDVIEMKKLRHEITLAKDQLLRDMGSKKDGGSDTTSRSLSLNADQKALMEECNGLAASCMEALGKFLGDDDAVVLQKATPRNSRSTTKTARAEKRGSTAGHPAEHPYGGRGPLPTFDYGIAIDGAFPFGPGPFDQRAQCRTWRPAPSDRNEQEDLFRAARVRMKMHRSTFAKSTGLAAGSGCLDGEQLWQPERIRMMWERRDFHGVLGLSRDASTQQIKRQYRKLALKLHPDKASDTSASLEATVARAGKGVGAGKRVDAFVAATHSYKILLGDEDAMNGLG</sequence>
<gene>
    <name evidence="4" type="ORF">BBJ29_006755</name>
    <name evidence="3" type="ORF">BBP00_00008401</name>
</gene>
<evidence type="ECO:0000313" key="5">
    <source>
        <dbReference type="Proteomes" id="UP000277300"/>
    </source>
</evidence>
<feature type="domain" description="J" evidence="2">
    <location>
        <begin position="817"/>
        <end position="897"/>
    </location>
</feature>
<feature type="compositionally biased region" description="Polar residues" evidence="1">
    <location>
        <begin position="429"/>
        <end position="449"/>
    </location>
</feature>
<organism evidence="3 5">
    <name type="scientific">Phytophthora kernoviae</name>
    <dbReference type="NCBI Taxonomy" id="325452"/>
    <lineage>
        <taxon>Eukaryota</taxon>
        <taxon>Sar</taxon>
        <taxon>Stramenopiles</taxon>
        <taxon>Oomycota</taxon>
        <taxon>Peronosporomycetes</taxon>
        <taxon>Peronosporales</taxon>
        <taxon>Peronosporaceae</taxon>
        <taxon>Phytophthora</taxon>
    </lineage>
</organism>
<dbReference type="PROSITE" id="PS50076">
    <property type="entry name" value="DNAJ_2"/>
    <property type="match status" value="1"/>
</dbReference>
<protein>
    <recommendedName>
        <fullName evidence="2">J domain-containing protein</fullName>
    </recommendedName>
</protein>
<dbReference type="PANTHER" id="PTHR44298:SF1">
    <property type="entry name" value="DNAJ HOMOLOG SUBFAMILY B MEMBER 11"/>
    <property type="match status" value="1"/>
</dbReference>
<dbReference type="InterPro" id="IPR001623">
    <property type="entry name" value="DnaJ_domain"/>
</dbReference>
<evidence type="ECO:0000259" key="2">
    <source>
        <dbReference type="PROSITE" id="PS50076"/>
    </source>
</evidence>